<evidence type="ECO:0000256" key="4">
    <source>
        <dbReference type="ARBA" id="ARBA00023161"/>
    </source>
</evidence>
<feature type="region of interest" description="Disordered" evidence="7">
    <location>
        <begin position="648"/>
        <end position="669"/>
    </location>
</feature>
<evidence type="ECO:0000313" key="9">
    <source>
        <dbReference type="EMBL" id="CAH3108650.1"/>
    </source>
</evidence>
<keyword evidence="3" id="KW-0963">Cytoplasm</keyword>
<dbReference type="SUPFAM" id="SSF48452">
    <property type="entry name" value="TPR-like"/>
    <property type="match status" value="1"/>
</dbReference>
<keyword evidence="5" id="KW-0539">Nucleus</keyword>
<feature type="coiled-coil region" evidence="6">
    <location>
        <begin position="976"/>
        <end position="1010"/>
    </location>
</feature>
<evidence type="ECO:0000313" key="10">
    <source>
        <dbReference type="Proteomes" id="UP001159428"/>
    </source>
</evidence>
<organism evidence="9 10">
    <name type="scientific">Pocillopora meandrina</name>
    <dbReference type="NCBI Taxonomy" id="46732"/>
    <lineage>
        <taxon>Eukaryota</taxon>
        <taxon>Metazoa</taxon>
        <taxon>Cnidaria</taxon>
        <taxon>Anthozoa</taxon>
        <taxon>Hexacorallia</taxon>
        <taxon>Scleractinia</taxon>
        <taxon>Astrocoeniina</taxon>
        <taxon>Pocilloporidae</taxon>
        <taxon>Pocillopora</taxon>
    </lineage>
</organism>
<evidence type="ECO:0000256" key="6">
    <source>
        <dbReference type="SAM" id="Coils"/>
    </source>
</evidence>
<evidence type="ECO:0000256" key="2">
    <source>
        <dbReference type="ARBA" id="ARBA00004496"/>
    </source>
</evidence>
<dbReference type="GO" id="GO:0005697">
    <property type="term" value="C:telomerase holoenzyme complex"/>
    <property type="evidence" value="ECO:0007669"/>
    <property type="project" value="TreeGrafter"/>
</dbReference>
<reference evidence="9 10" key="1">
    <citation type="submission" date="2022-05" db="EMBL/GenBank/DDBJ databases">
        <authorList>
            <consortium name="Genoscope - CEA"/>
            <person name="William W."/>
        </authorList>
    </citation>
    <scope>NUCLEOTIDE SEQUENCE [LARGE SCALE GENOMIC DNA]</scope>
</reference>
<dbReference type="InterPro" id="IPR029060">
    <property type="entry name" value="PIN-like_dom_sf"/>
</dbReference>
<comment type="caution">
    <text evidence="9">The sequence shown here is derived from an EMBL/GenBank/DDBJ whole genome shotgun (WGS) entry which is preliminary data.</text>
</comment>
<dbReference type="EMBL" id="CALNXJ010000011">
    <property type="protein sequence ID" value="CAH3108650.1"/>
    <property type="molecule type" value="Genomic_DNA"/>
</dbReference>
<gene>
    <name evidence="9" type="ORF">PMEA_00002645</name>
</gene>
<dbReference type="InterPro" id="IPR002716">
    <property type="entry name" value="PIN_dom"/>
</dbReference>
<dbReference type="Pfam" id="PF10373">
    <property type="entry name" value="EST1_DNA_bind"/>
    <property type="match status" value="1"/>
</dbReference>
<dbReference type="GO" id="GO:0042162">
    <property type="term" value="F:telomeric DNA binding"/>
    <property type="evidence" value="ECO:0007669"/>
    <property type="project" value="TreeGrafter"/>
</dbReference>
<feature type="compositionally biased region" description="Basic and acidic residues" evidence="7">
    <location>
        <begin position="658"/>
        <end position="669"/>
    </location>
</feature>
<feature type="compositionally biased region" description="Basic and acidic residues" evidence="7">
    <location>
        <begin position="26"/>
        <end position="35"/>
    </location>
</feature>
<feature type="region of interest" description="Disordered" evidence="7">
    <location>
        <begin position="209"/>
        <end position="294"/>
    </location>
</feature>
<dbReference type="InterPro" id="IPR018834">
    <property type="entry name" value="DNA/RNA-bd_Est1-type"/>
</dbReference>
<comment type="subcellular location">
    <subcellularLocation>
        <location evidence="2">Cytoplasm</location>
    </subcellularLocation>
    <subcellularLocation>
        <location evidence="1">Nucleus</location>
    </subcellularLocation>
</comment>
<dbReference type="InterPro" id="IPR045153">
    <property type="entry name" value="Est1/Ebs1-like"/>
</dbReference>
<sequence>MAARSTVGDSPFVFRISHDELVAYADELDRKNEKKNSKKINHGKYEEKDSKPKKFDRKTDVSKNASHSKAEMEESFGGKETKFNHEKDNEGLKKTKAEKRKDKRKSPSSKSRHNSSSNTEDDVDPKEKCPVTNSDQIGVNETGKATRKRRGNVSKATKADEDEKDIEKYELDLRARTGGVLKLSKEPSYAAEDSLKDEKPRGIIKLPEGFHINSHNASEEEGFASDIPPRKRTSSMNDGSSRSSGLHGPAHTEKSVSPNKEVRFSTVNEKIKVPPKKHSTSTGQSGDKHAEVNNVDSDKCVDIQNTSMENNVIYETKAEKTLKSINQQRAQRLLKVVAPKGAQLIHLLSRGTLDKAAFAKICSLSKEIQDTYKGIMMLDIGLATQLEIDQNLWKSAFYKVIETLRKYGKLFLGYEEKSDVLSPKEINNCLKEFLKDAETFYKSLLELLQKEHDFSIQDIVSQPRKAEKLGKNAKLALMSSQHILISLGDIERYQVQFQPRPNWASIRSWYLKASKLAPKNGKPYNQLGVIAVSANRKLDSVYYYIRSLAVSNPILTAREKLTAIFYDIQLKADRIQRNEDQRKTHSEQQIHQKREKRRSSFGEGTKAVELKSDHKSSHGRHEVWIFMCQGKYRRVVVTDHGKVQEVNSRGEPILEGQTEEHSTDPVKESQKISLQEVNKKFMLHYLCAHGLLYSRIGMERLPTLQYQLLGEFHTLLEYPSCSAISRSNLLQMMAINMFAIEHTSSQVDAAEPYVRVGTPQDQAMNLAVEMFIMLLKACCALLLKIDFKARNTYEGLSDTLHQFLPSVKVFADWVVCHVDLWQVSSISTHRSLWESVSQFTNAISYVDIDDLHDDDANEMVTLMEDEFLAGFKPLNTAVRPMCKIPDANSKNLAEDYLRCHNLKEFAAFLVSLEHPPLEFDNDKGEFSAVLKSTPVSPAKESQVMVHLDTSQQNEHEDSDEDADVIIESEEEQLDSGDEVEKDLKELKAKKDALKKQMEVHKQREDKAKAVIEEHISKPRLMFENYPTYLVPDTNCFVNHLEGVKAIVASQDFTLVVPLIVINELDGLKKDVLLDKCDDLQHAHYVMENARSAIHFLESEFSQRNPQVKTVTSKGTELDTIQFRSEDPSGRKGKGCNDDVILSCCLHYCEENFINRLATANQPITIQRKVVLLTDDRNLRVKAYTRNVPVLTIPQFRQMARL</sequence>
<feature type="region of interest" description="Disordered" evidence="7">
    <location>
        <begin position="577"/>
        <end position="614"/>
    </location>
</feature>
<dbReference type="Pfam" id="PF10374">
    <property type="entry name" value="EST1"/>
    <property type="match status" value="1"/>
</dbReference>
<dbReference type="GO" id="GO:0005737">
    <property type="term" value="C:cytoplasm"/>
    <property type="evidence" value="ECO:0007669"/>
    <property type="project" value="UniProtKB-SubCell"/>
</dbReference>
<dbReference type="Gene3D" id="3.40.50.1010">
    <property type="entry name" value="5'-nuclease"/>
    <property type="match status" value="1"/>
</dbReference>
<dbReference type="CDD" id="cd09885">
    <property type="entry name" value="PIN_Smg6-like"/>
    <property type="match status" value="1"/>
</dbReference>
<accession>A0AAU9WBS9</accession>
<evidence type="ECO:0000256" key="1">
    <source>
        <dbReference type="ARBA" id="ARBA00004123"/>
    </source>
</evidence>
<feature type="compositionally biased region" description="Basic and acidic residues" evidence="7">
    <location>
        <begin position="43"/>
        <end position="61"/>
    </location>
</feature>
<dbReference type="SUPFAM" id="SSF88723">
    <property type="entry name" value="PIN domain-like"/>
    <property type="match status" value="1"/>
</dbReference>
<dbReference type="SMART" id="SM00670">
    <property type="entry name" value="PINc"/>
    <property type="match status" value="1"/>
</dbReference>
<dbReference type="InterPro" id="IPR019458">
    <property type="entry name" value="Est1-like_N"/>
</dbReference>
<dbReference type="InterPro" id="IPR011990">
    <property type="entry name" value="TPR-like_helical_dom_sf"/>
</dbReference>
<name>A0AAU9WBS9_9CNID</name>
<dbReference type="PANTHER" id="PTHR15696">
    <property type="entry name" value="SMG-7 SUPPRESSOR WITH MORPHOLOGICAL EFFECT ON GENITALIA PROTEIN 7"/>
    <property type="match status" value="1"/>
</dbReference>
<keyword evidence="4" id="KW-0866">Nonsense-mediated mRNA decay</keyword>
<feature type="compositionally biased region" description="Basic and acidic residues" evidence="7">
    <location>
        <begin position="157"/>
        <end position="168"/>
    </location>
</feature>
<dbReference type="PANTHER" id="PTHR15696:SF0">
    <property type="entry name" value="TELOMERASE-BINDING PROTEIN EST1A"/>
    <property type="match status" value="1"/>
</dbReference>
<dbReference type="Gene3D" id="1.25.40.10">
    <property type="entry name" value="Tetratricopeptide repeat domain"/>
    <property type="match status" value="1"/>
</dbReference>
<evidence type="ECO:0000256" key="3">
    <source>
        <dbReference type="ARBA" id="ARBA00022490"/>
    </source>
</evidence>
<dbReference type="GO" id="GO:0070034">
    <property type="term" value="F:telomerase RNA binding"/>
    <property type="evidence" value="ECO:0007669"/>
    <property type="project" value="TreeGrafter"/>
</dbReference>
<dbReference type="AlphaFoldDB" id="A0AAU9WBS9"/>
<feature type="compositionally biased region" description="Basic and acidic residues" evidence="7">
    <location>
        <begin position="577"/>
        <end position="592"/>
    </location>
</feature>
<feature type="compositionally biased region" description="Basic residues" evidence="7">
    <location>
        <begin position="96"/>
        <end position="113"/>
    </location>
</feature>
<dbReference type="Pfam" id="PF13638">
    <property type="entry name" value="PIN_4"/>
    <property type="match status" value="1"/>
</dbReference>
<proteinExistence type="predicted"/>
<evidence type="ECO:0000256" key="7">
    <source>
        <dbReference type="SAM" id="MobiDB-lite"/>
    </source>
</evidence>
<dbReference type="FunFam" id="3.40.50.1010:FF:000014">
    <property type="entry name" value="telomerase-binding protein EST1A isoform X1"/>
    <property type="match status" value="1"/>
</dbReference>
<evidence type="ECO:0000259" key="8">
    <source>
        <dbReference type="SMART" id="SM00670"/>
    </source>
</evidence>
<feature type="compositionally biased region" description="Low complexity" evidence="7">
    <location>
        <begin position="234"/>
        <end position="244"/>
    </location>
</feature>
<keyword evidence="10" id="KW-1185">Reference proteome</keyword>
<feature type="compositionally biased region" description="Basic and acidic residues" evidence="7">
    <location>
        <begin position="68"/>
        <end position="95"/>
    </location>
</feature>
<dbReference type="GO" id="GO:0000184">
    <property type="term" value="P:nuclear-transcribed mRNA catabolic process, nonsense-mediated decay"/>
    <property type="evidence" value="ECO:0007669"/>
    <property type="project" value="UniProtKB-KW"/>
</dbReference>
<keyword evidence="6" id="KW-0175">Coiled coil</keyword>
<dbReference type="Proteomes" id="UP001159428">
    <property type="component" value="Unassembled WGS sequence"/>
</dbReference>
<feature type="region of interest" description="Disordered" evidence="7">
    <location>
        <begin position="26"/>
        <end position="168"/>
    </location>
</feature>
<feature type="domain" description="PIN" evidence="8">
    <location>
        <begin position="1027"/>
        <end position="1180"/>
    </location>
</feature>
<evidence type="ECO:0000256" key="5">
    <source>
        <dbReference type="ARBA" id="ARBA00023242"/>
    </source>
</evidence>
<protein>
    <recommendedName>
        <fullName evidence="8">PIN domain-containing protein</fullName>
    </recommendedName>
</protein>